<feature type="region of interest" description="Disordered" evidence="3">
    <location>
        <begin position="1001"/>
        <end position="1075"/>
    </location>
</feature>
<feature type="compositionally biased region" description="Polar residues" evidence="3">
    <location>
        <begin position="1061"/>
        <end position="1074"/>
    </location>
</feature>
<feature type="region of interest" description="Disordered" evidence="3">
    <location>
        <begin position="1116"/>
        <end position="1166"/>
    </location>
</feature>
<dbReference type="Gene3D" id="1.10.287.1490">
    <property type="match status" value="1"/>
</dbReference>
<dbReference type="PANTHER" id="PTHR32083">
    <property type="entry name" value="CILIA AND FLAGELLA-ASSOCIATED PROTEIN 58-RELATED"/>
    <property type="match status" value="1"/>
</dbReference>
<evidence type="ECO:0000256" key="3">
    <source>
        <dbReference type="SAM" id="MobiDB-lite"/>
    </source>
</evidence>
<dbReference type="EMBL" id="LJSK01000005">
    <property type="protein sequence ID" value="KPI90501.1"/>
    <property type="molecule type" value="Genomic_DNA"/>
</dbReference>
<dbReference type="Proteomes" id="UP000038009">
    <property type="component" value="Unassembled WGS sequence"/>
</dbReference>
<evidence type="ECO:0000256" key="2">
    <source>
        <dbReference type="SAM" id="Coils"/>
    </source>
</evidence>
<sequence>MMQRNPNPISSFDNAADVTHSTAFVILNSLVDEGQISEERAEYLKQRFTELHSRVLAIYKRDNALLKRARQLRSRLETERKRVLSCGDAAKRDDEAIQTLKRTLMEQERDLTAALERESVMQVEVLEYDRRKQHLILEREDAIAAEEARLRPKMEALQSEITDMGNHIKSMAAEQEQAELELGRLTQEEADHKSEIANFATTLAQARQQLQNVQNDPERAQRQLNMVLESLAGAERELANTEEKIASHAQHIAALEFQRSSRASDFEAVKKRVQTIRTEIDTKRKTLATMNTSLEVELEARQSMQERVAELEQLLLTAKFALQQEMDGVDRMEREKEKCMRVFSTLVQAKDAARHECESLQEQMRLVEKETEQVNRATAAVTKEIEGYRKEVAKRTRKLLSEQSKSKEFVGQANQVLAEIRELEDIIAAKAKQDVVKQRELQALATKRQELSRASAREASRVTLAQRERHTREMYVKEARRRNDELEKRLNKLVDMFQKVKRERSQKATQIQTITLAMTQVAEKTKLLERELSVLVRESTLKDQEVTKSKYQVHELTQICANLRLEKNRMRKKLEKASDSEREVKSQVRRLNADIAAFEDTMVDLRRAYAAAIEERNHVGIQLIDRNDEAALLLARVNAQEAAIAEGTEMTNASAVEVRLLKAKLSNVLHDIEACQQSMPKVSQMELELMRVRDEIEAEQWRTQVLEEDLTDPKNPHRWNRIPLAIKGNADVPVVSDTPTTSARAEGRKNAAGLESGNSARGAAVTTSSSPADAAADSASAAAGQSTAVSASAVPMLVGGPSEEYVRLQARCQELELRVQSINAKVREKDLILEEVTELAERVGSQAESGRDVTLALAKQVNKYHSNIRGKSRQMMATISELSLFQASSIQLQQEVQRLEAVVAEAEQRMEAGEAPFAEAEEQYERKKQSEERYAAARQRQRQAAQVAEVSESAQAIATTAEQRPNAYIPEDDMLGLARPYGTFAPFKPSTTRVMLTPARTEAWGTTSNRDVNKVPAPPQTSKLTASSSVSSFAPHPAANQHAASVSPVGGSTGSLPLKGQGSTAPTHSLTSAHPTGAMESVAPFSSSVPGNRRVAQGQQYGAATAGVAIAAASAELHVSGSSRPASEGGASGRNHNGASSVEQLRVSERGMSGNPGNRKSFSASR</sequence>
<accession>A0A0N1IC41</accession>
<gene>
    <name evidence="4" type="ORF">ABL78_0431</name>
</gene>
<reference evidence="4 5" key="1">
    <citation type="journal article" date="2015" name="PLoS Pathog.">
        <title>Leptomonas seymouri: Adaptations to the Dixenous Life Cycle Analyzed by Genome Sequencing, Transcriptome Profiling and Co-infection with Leishmania donovani.</title>
        <authorList>
            <person name="Kraeva N."/>
            <person name="Butenko A."/>
            <person name="Hlavacova J."/>
            <person name="Kostygov A."/>
            <person name="Myskova J."/>
            <person name="Grybchuk D."/>
            <person name="Lestinova T."/>
            <person name="Votypka J."/>
            <person name="Volf P."/>
            <person name="Opperdoes F."/>
            <person name="Flegontov P."/>
            <person name="Lukes J."/>
            <person name="Yurchenko V."/>
        </authorList>
    </citation>
    <scope>NUCLEOTIDE SEQUENCE [LARGE SCALE GENOMIC DNA]</scope>
    <source>
        <strain evidence="4 5">ATCC 30220</strain>
    </source>
</reference>
<dbReference type="AlphaFoldDB" id="A0A0N1IC41"/>
<comment type="caution">
    <text evidence="4">The sequence shown here is derived from an EMBL/GenBank/DDBJ whole genome shotgun (WGS) entry which is preliminary data.</text>
</comment>
<feature type="coiled-coil region" evidence="2">
    <location>
        <begin position="553"/>
        <end position="615"/>
    </location>
</feature>
<dbReference type="OMA" id="PRPNAYV"/>
<keyword evidence="1 2" id="KW-0175">Coiled coil</keyword>
<feature type="compositionally biased region" description="Polar residues" evidence="3">
    <location>
        <begin position="1155"/>
        <end position="1166"/>
    </location>
</feature>
<protein>
    <submittedName>
        <fullName evidence="4">Uncharacterized protein</fullName>
    </submittedName>
</protein>
<evidence type="ECO:0000256" key="1">
    <source>
        <dbReference type="ARBA" id="ARBA00023054"/>
    </source>
</evidence>
<name>A0A0N1IC41_LEPSE</name>
<feature type="coiled-coil region" evidence="2">
    <location>
        <begin position="889"/>
        <end position="940"/>
    </location>
</feature>
<dbReference type="PANTHER" id="PTHR32083:SF34">
    <property type="entry name" value="COILED-COIL DOMAIN-CONTAINING PROTEIN 146"/>
    <property type="match status" value="1"/>
</dbReference>
<feature type="compositionally biased region" description="Polar residues" evidence="3">
    <location>
        <begin position="1134"/>
        <end position="1143"/>
    </location>
</feature>
<evidence type="ECO:0000313" key="5">
    <source>
        <dbReference type="Proteomes" id="UP000038009"/>
    </source>
</evidence>
<dbReference type="GO" id="GO:0005856">
    <property type="term" value="C:cytoskeleton"/>
    <property type="evidence" value="ECO:0007669"/>
    <property type="project" value="TreeGrafter"/>
</dbReference>
<feature type="coiled-coil region" evidence="2">
    <location>
        <begin position="168"/>
        <end position="251"/>
    </location>
</feature>
<keyword evidence="5" id="KW-1185">Reference proteome</keyword>
<dbReference type="VEuPathDB" id="TriTrypDB:Lsey_0005_0640"/>
<evidence type="ECO:0000313" key="4">
    <source>
        <dbReference type="EMBL" id="KPI90501.1"/>
    </source>
</evidence>
<feature type="coiled-coil region" evidence="2">
    <location>
        <begin position="476"/>
        <end position="503"/>
    </location>
</feature>
<organism evidence="4 5">
    <name type="scientific">Leptomonas seymouri</name>
    <dbReference type="NCBI Taxonomy" id="5684"/>
    <lineage>
        <taxon>Eukaryota</taxon>
        <taxon>Discoba</taxon>
        <taxon>Euglenozoa</taxon>
        <taxon>Kinetoplastea</taxon>
        <taxon>Metakinetoplastina</taxon>
        <taxon>Trypanosomatida</taxon>
        <taxon>Trypanosomatidae</taxon>
        <taxon>Leishmaniinae</taxon>
        <taxon>Leptomonas</taxon>
    </lineage>
</organism>
<feature type="region of interest" description="Disordered" evidence="3">
    <location>
        <begin position="732"/>
        <end position="771"/>
    </location>
</feature>
<proteinExistence type="predicted"/>
<feature type="coiled-coil region" evidence="2">
    <location>
        <begin position="59"/>
        <end position="117"/>
    </location>
</feature>
<feature type="coiled-coil region" evidence="2">
    <location>
        <begin position="350"/>
        <end position="380"/>
    </location>
</feature>
<dbReference type="OrthoDB" id="10262929at2759"/>